<dbReference type="PATRIC" id="fig|28229.3.peg.1619"/>
<dbReference type="PROSITE" id="PS50110">
    <property type="entry name" value="RESPONSE_REGULATORY"/>
    <property type="match status" value="1"/>
</dbReference>
<comment type="caution">
    <text evidence="3">The sequence shown here is derived from an EMBL/GenBank/DDBJ whole genome shotgun (WGS) entry which is preliminary data.</text>
</comment>
<proteinExistence type="predicted"/>
<evidence type="ECO:0000256" key="1">
    <source>
        <dbReference type="PROSITE-ProRule" id="PRU00169"/>
    </source>
</evidence>
<dbReference type="Proteomes" id="UP000029868">
    <property type="component" value="Unassembled WGS sequence"/>
</dbReference>
<evidence type="ECO:0000259" key="2">
    <source>
        <dbReference type="PROSITE" id="PS50110"/>
    </source>
</evidence>
<organism evidence="3 4">
    <name type="scientific">Colwellia psychrerythraea</name>
    <name type="common">Vibrio psychroerythus</name>
    <dbReference type="NCBI Taxonomy" id="28229"/>
    <lineage>
        <taxon>Bacteria</taxon>
        <taxon>Pseudomonadati</taxon>
        <taxon>Pseudomonadota</taxon>
        <taxon>Gammaproteobacteria</taxon>
        <taxon>Alteromonadales</taxon>
        <taxon>Colwelliaceae</taxon>
        <taxon>Colwellia</taxon>
    </lineage>
</organism>
<evidence type="ECO:0000313" key="3">
    <source>
        <dbReference type="EMBL" id="KGJ95228.1"/>
    </source>
</evidence>
<dbReference type="AlphaFoldDB" id="A0A099L038"/>
<feature type="domain" description="Response regulatory" evidence="2">
    <location>
        <begin position="1"/>
        <end position="52"/>
    </location>
</feature>
<reference evidence="3 4" key="1">
    <citation type="submission" date="2014-08" db="EMBL/GenBank/DDBJ databases">
        <title>Genomic and Phenotypic Diversity of Colwellia psychrerythraea strains from Disparate Marine Basins.</title>
        <authorList>
            <person name="Techtmann S.M."/>
            <person name="Stelling S.C."/>
            <person name="Utturkar S.M."/>
            <person name="Alshibli N."/>
            <person name="Harris A."/>
            <person name="Brown S.D."/>
            <person name="Hazen T.C."/>
        </authorList>
    </citation>
    <scope>NUCLEOTIDE SEQUENCE [LARGE SCALE GENOMIC DNA]</scope>
    <source>
        <strain evidence="3 4">GAB14E</strain>
    </source>
</reference>
<dbReference type="Gene3D" id="3.40.50.2300">
    <property type="match status" value="1"/>
</dbReference>
<name>A0A099L038_COLPS</name>
<dbReference type="InterPro" id="IPR001789">
    <property type="entry name" value="Sig_transdc_resp-reg_receiver"/>
</dbReference>
<evidence type="ECO:0000313" key="4">
    <source>
        <dbReference type="Proteomes" id="UP000029868"/>
    </source>
</evidence>
<comment type="caution">
    <text evidence="1">Lacks conserved residue(s) required for the propagation of feature annotation.</text>
</comment>
<accession>A0A099L038</accession>
<dbReference type="EMBL" id="JQEC01000015">
    <property type="protein sequence ID" value="KGJ95228.1"/>
    <property type="molecule type" value="Genomic_DNA"/>
</dbReference>
<gene>
    <name evidence="3" type="ORF">GAB14E_2010</name>
</gene>
<dbReference type="SUPFAM" id="SSF52172">
    <property type="entry name" value="CheY-like"/>
    <property type="match status" value="1"/>
</dbReference>
<dbReference type="InterPro" id="IPR011006">
    <property type="entry name" value="CheY-like_superfamily"/>
</dbReference>
<protein>
    <submittedName>
        <fullName evidence="3">Response regulator receiver</fullName>
    </submittedName>
</protein>
<sequence>MQQCGIENIPVVILTAAKSINEVRLAYQNGASDFVSKSIDLPILFERLSRLLVTRELSCKHDEKLSFLTQFDPLPVDYKKLANI</sequence>
<dbReference type="GO" id="GO:0000160">
    <property type="term" value="P:phosphorelay signal transduction system"/>
    <property type="evidence" value="ECO:0007669"/>
    <property type="project" value="InterPro"/>
</dbReference>